<keyword evidence="5" id="KW-1185">Reference proteome</keyword>
<dbReference type="GO" id="GO:0009267">
    <property type="term" value="P:cellular response to starvation"/>
    <property type="evidence" value="ECO:0007669"/>
    <property type="project" value="TreeGrafter"/>
</dbReference>
<dbReference type="eggNOG" id="KOG3887">
    <property type="taxonomic scope" value="Eukaryota"/>
</dbReference>
<evidence type="ECO:0000256" key="1">
    <source>
        <dbReference type="ARBA" id="ARBA00007756"/>
    </source>
</evidence>
<dbReference type="GO" id="GO:0005634">
    <property type="term" value="C:nucleus"/>
    <property type="evidence" value="ECO:0007669"/>
    <property type="project" value="TreeGrafter"/>
</dbReference>
<dbReference type="Gene3D" id="3.40.50.300">
    <property type="entry name" value="P-loop containing nucleotide triphosphate hydrolases"/>
    <property type="match status" value="1"/>
</dbReference>
<sequence>MDVVFLGLSKAGKTSIIRTLTSKCQPNYQAVFETTQKVEKSELTIAGNQINIYDFYGTFQIENAKPEEKEYLKKCASIVYIIDGQNETYEEAVNYFEKLFAEIVKINPNCNYHFFVHKIDNDGFATLDKKTAIISSIKGQLIDFFNTYSNLKPNYDINLTNWQDQSLSEAFSKVIHKVIPQVSYIASLLTSLVTNSKMEKAFLFDQVNKLYIATDAGPFDQNTYQMCFEMIDVFLDISFIYDPTENGQIKNSEGSLSIKLSDNTVLLMKSFKEYLCLICIIKQENYVRPFIIDYNIDEFCKGLEEMIKVTK</sequence>
<dbReference type="STRING" id="312017.I7LY08"/>
<dbReference type="GO" id="GO:0010507">
    <property type="term" value="P:negative regulation of autophagy"/>
    <property type="evidence" value="ECO:0007669"/>
    <property type="project" value="TreeGrafter"/>
</dbReference>
<dbReference type="GO" id="GO:1904263">
    <property type="term" value="P:positive regulation of TORC1 signaling"/>
    <property type="evidence" value="ECO:0007669"/>
    <property type="project" value="TreeGrafter"/>
</dbReference>
<dbReference type="PANTHER" id="PTHR11259">
    <property type="entry name" value="RAS-RELATED GTP BINDING RAG/GTR YEAST"/>
    <property type="match status" value="1"/>
</dbReference>
<proteinExistence type="inferred from homology"/>
<accession>I7LY08</accession>
<reference evidence="5" key="1">
    <citation type="journal article" date="2006" name="PLoS Biol.">
        <title>Macronuclear genome sequence of the ciliate Tetrahymena thermophila, a model eukaryote.</title>
        <authorList>
            <person name="Eisen J.A."/>
            <person name="Coyne R.S."/>
            <person name="Wu M."/>
            <person name="Wu D."/>
            <person name="Thiagarajan M."/>
            <person name="Wortman J.R."/>
            <person name="Badger J.H."/>
            <person name="Ren Q."/>
            <person name="Amedeo P."/>
            <person name="Jones K.M."/>
            <person name="Tallon L.J."/>
            <person name="Delcher A.L."/>
            <person name="Salzberg S.L."/>
            <person name="Silva J.C."/>
            <person name="Haas B.J."/>
            <person name="Majoros W.H."/>
            <person name="Farzad M."/>
            <person name="Carlton J.M."/>
            <person name="Smith R.K. Jr."/>
            <person name="Garg J."/>
            <person name="Pearlman R.E."/>
            <person name="Karrer K.M."/>
            <person name="Sun L."/>
            <person name="Manning G."/>
            <person name="Elde N.C."/>
            <person name="Turkewitz A.P."/>
            <person name="Asai D.J."/>
            <person name="Wilkes D.E."/>
            <person name="Wang Y."/>
            <person name="Cai H."/>
            <person name="Collins K."/>
            <person name="Stewart B.A."/>
            <person name="Lee S.R."/>
            <person name="Wilamowska K."/>
            <person name="Weinberg Z."/>
            <person name="Ruzzo W.L."/>
            <person name="Wloga D."/>
            <person name="Gaertig J."/>
            <person name="Frankel J."/>
            <person name="Tsao C.-C."/>
            <person name="Gorovsky M.A."/>
            <person name="Keeling P.J."/>
            <person name="Waller R.F."/>
            <person name="Patron N.J."/>
            <person name="Cherry J.M."/>
            <person name="Stover N.A."/>
            <person name="Krieger C.J."/>
            <person name="del Toro C."/>
            <person name="Ryder H.F."/>
            <person name="Williamson S.C."/>
            <person name="Barbeau R.A."/>
            <person name="Hamilton E.P."/>
            <person name="Orias E."/>
        </authorList>
    </citation>
    <scope>NUCLEOTIDE SEQUENCE [LARGE SCALE GENOMIC DNA]</scope>
    <source>
        <strain evidence="5">SB210</strain>
    </source>
</reference>
<dbReference type="Gene3D" id="3.30.450.190">
    <property type="match status" value="1"/>
</dbReference>
<name>I7LY08_TETTS</name>
<protein>
    <submittedName>
        <fullName evidence="4">Gtr1/RagA G motif protein</fullName>
    </submittedName>
</protein>
<keyword evidence="3" id="KW-0342">GTP-binding</keyword>
<evidence type="ECO:0000256" key="2">
    <source>
        <dbReference type="ARBA" id="ARBA00022741"/>
    </source>
</evidence>
<dbReference type="InParanoid" id="I7LY08"/>
<dbReference type="PANTHER" id="PTHR11259:SF2">
    <property type="entry name" value="GH16429P"/>
    <property type="match status" value="1"/>
</dbReference>
<evidence type="ECO:0000313" key="5">
    <source>
        <dbReference type="Proteomes" id="UP000009168"/>
    </source>
</evidence>
<keyword evidence="2" id="KW-0547">Nucleotide-binding</keyword>
<dbReference type="AlphaFoldDB" id="I7LY08"/>
<dbReference type="HOGENOM" id="CLU_047421_1_1_1"/>
<gene>
    <name evidence="4" type="ORF">TTHERM_00683300</name>
</gene>
<dbReference type="InterPro" id="IPR006762">
    <property type="entry name" value="Gtr1_RagA"/>
</dbReference>
<dbReference type="GO" id="GO:1990131">
    <property type="term" value="C:Gtr1-Gtr2 GTPase complex"/>
    <property type="evidence" value="ECO:0007669"/>
    <property type="project" value="TreeGrafter"/>
</dbReference>
<dbReference type="OrthoDB" id="26136at2759"/>
<dbReference type="OMA" id="NCRTFQE"/>
<dbReference type="SUPFAM" id="SSF52540">
    <property type="entry name" value="P-loop containing nucleoside triphosphate hydrolases"/>
    <property type="match status" value="1"/>
</dbReference>
<dbReference type="GO" id="GO:0003924">
    <property type="term" value="F:GTPase activity"/>
    <property type="evidence" value="ECO:0007669"/>
    <property type="project" value="TreeGrafter"/>
</dbReference>
<evidence type="ECO:0000256" key="3">
    <source>
        <dbReference type="ARBA" id="ARBA00023134"/>
    </source>
</evidence>
<evidence type="ECO:0000313" key="4">
    <source>
        <dbReference type="EMBL" id="EAS07124.2"/>
    </source>
</evidence>
<dbReference type="KEGG" id="tet:TTHERM_00683300"/>
<dbReference type="GO" id="GO:0005525">
    <property type="term" value="F:GTP binding"/>
    <property type="evidence" value="ECO:0007669"/>
    <property type="project" value="UniProtKB-KW"/>
</dbReference>
<dbReference type="GeneID" id="7839160"/>
<organism evidence="4 5">
    <name type="scientific">Tetrahymena thermophila (strain SB210)</name>
    <dbReference type="NCBI Taxonomy" id="312017"/>
    <lineage>
        <taxon>Eukaryota</taxon>
        <taxon>Sar</taxon>
        <taxon>Alveolata</taxon>
        <taxon>Ciliophora</taxon>
        <taxon>Intramacronucleata</taxon>
        <taxon>Oligohymenophorea</taxon>
        <taxon>Hymenostomatida</taxon>
        <taxon>Tetrahymenina</taxon>
        <taxon>Tetrahymenidae</taxon>
        <taxon>Tetrahymena</taxon>
    </lineage>
</organism>
<dbReference type="Pfam" id="PF04670">
    <property type="entry name" value="Gtr1_RagA"/>
    <property type="match status" value="1"/>
</dbReference>
<dbReference type="EMBL" id="GG662247">
    <property type="protein sequence ID" value="EAS07124.2"/>
    <property type="molecule type" value="Genomic_DNA"/>
</dbReference>
<dbReference type="RefSeq" id="XP_001027366.2">
    <property type="nucleotide sequence ID" value="XM_001027366.3"/>
</dbReference>
<dbReference type="Proteomes" id="UP000009168">
    <property type="component" value="Unassembled WGS sequence"/>
</dbReference>
<comment type="similarity">
    <text evidence="1">Belongs to the GTR/RAG GTP-binding protein family.</text>
</comment>
<dbReference type="GO" id="GO:0005764">
    <property type="term" value="C:lysosome"/>
    <property type="evidence" value="ECO:0007669"/>
    <property type="project" value="TreeGrafter"/>
</dbReference>
<dbReference type="InterPro" id="IPR027417">
    <property type="entry name" value="P-loop_NTPase"/>
</dbReference>